<dbReference type="InterPro" id="IPR010998">
    <property type="entry name" value="Integrase_recombinase_N"/>
</dbReference>
<protein>
    <submittedName>
        <fullName evidence="5">Site-specific integrase</fullName>
    </submittedName>
</protein>
<evidence type="ECO:0000259" key="4">
    <source>
        <dbReference type="PROSITE" id="PS51898"/>
    </source>
</evidence>
<dbReference type="RefSeq" id="WP_102195374.1">
    <property type="nucleotide sequence ID" value="NZ_NIPR01000005.1"/>
</dbReference>
<dbReference type="PANTHER" id="PTHR30349">
    <property type="entry name" value="PHAGE INTEGRASE-RELATED"/>
    <property type="match status" value="1"/>
</dbReference>
<dbReference type="GO" id="GO:0003677">
    <property type="term" value="F:DNA binding"/>
    <property type="evidence" value="ECO:0007669"/>
    <property type="project" value="UniProtKB-KW"/>
</dbReference>
<dbReference type="GO" id="GO:0015074">
    <property type="term" value="P:DNA integration"/>
    <property type="evidence" value="ECO:0007669"/>
    <property type="project" value="InterPro"/>
</dbReference>
<dbReference type="Pfam" id="PF00589">
    <property type="entry name" value="Phage_integrase"/>
    <property type="match status" value="1"/>
</dbReference>
<dbReference type="Gene3D" id="1.10.150.130">
    <property type="match status" value="1"/>
</dbReference>
<dbReference type="Proteomes" id="UP000235649">
    <property type="component" value="Unassembled WGS sequence"/>
</dbReference>
<dbReference type="AlphaFoldDB" id="A0A2N7AWC6"/>
<dbReference type="PROSITE" id="PS51898">
    <property type="entry name" value="TYR_RECOMBINASE"/>
    <property type="match status" value="1"/>
</dbReference>
<dbReference type="PANTHER" id="PTHR30349:SF64">
    <property type="entry name" value="PROPHAGE INTEGRASE INTD-RELATED"/>
    <property type="match status" value="1"/>
</dbReference>
<comment type="caution">
    <text evidence="5">The sequence shown here is derived from an EMBL/GenBank/DDBJ whole genome shotgun (WGS) entry which is preliminary data.</text>
</comment>
<evidence type="ECO:0000313" key="5">
    <source>
        <dbReference type="EMBL" id="PMD73042.1"/>
    </source>
</evidence>
<proteinExistence type="inferred from homology"/>
<dbReference type="CDD" id="cd01189">
    <property type="entry name" value="INT_ICEBs1_C_like"/>
    <property type="match status" value="1"/>
</dbReference>
<evidence type="ECO:0000256" key="3">
    <source>
        <dbReference type="ARBA" id="ARBA00023172"/>
    </source>
</evidence>
<accession>A0A2N7AWC6</accession>
<dbReference type="InterPro" id="IPR013762">
    <property type="entry name" value="Integrase-like_cat_sf"/>
</dbReference>
<dbReference type="SUPFAM" id="SSF56349">
    <property type="entry name" value="DNA breaking-rejoining enzymes"/>
    <property type="match status" value="1"/>
</dbReference>
<sequence>MTLSKTRYANVYKDSKTGRFLYQVFLGRDALGKSKFKKGRRNQLNKPFKSAREAYQEAQRIKREYLNVDLDNISYSYFMKNKFLPKYRGDVESTTYETHSKIFLKAVDFFKETMLKKITVGECEKYRTWLLTESGYSQNYASLIYTAFRQSLDYAVEIDLIAKNPSMKTKAIPKGRSVAKYWTKSEFENVLSCISTDSFYEHLIYITFLFFYRIGCRVAEGSALTWRNVDLVNGKVSFIQTIHYRNKLDYEIKPYLKNDASRRTLTLDNELLEVLKEWKKLQEKYNVKEFVLSYDDTPLNKSTLSRWLKKYAELAGVPNVNGRGLRHSNASYLIAELGADVLTVSHRLGHKNPMTTLKYYAHMFPDNDIVIASKMENSMNIKPAEKSHFEFNGNQNISGNIISGMPKVCQNKKKPA</sequence>
<name>A0A2N7AWC6_9LACO</name>
<dbReference type="Gene3D" id="1.10.443.10">
    <property type="entry name" value="Intergrase catalytic core"/>
    <property type="match status" value="1"/>
</dbReference>
<dbReference type="InterPro" id="IPR050090">
    <property type="entry name" value="Tyrosine_recombinase_XerCD"/>
</dbReference>
<feature type="domain" description="Tyr recombinase" evidence="4">
    <location>
        <begin position="177"/>
        <end position="373"/>
    </location>
</feature>
<dbReference type="InterPro" id="IPR025269">
    <property type="entry name" value="SAM-like_dom"/>
</dbReference>
<keyword evidence="2" id="KW-0238">DNA-binding</keyword>
<evidence type="ECO:0000256" key="1">
    <source>
        <dbReference type="ARBA" id="ARBA00008857"/>
    </source>
</evidence>
<organism evidence="5 6">
    <name type="scientific">Companilactobacillus nuruki</name>
    <dbReference type="NCBI Taxonomy" id="1993540"/>
    <lineage>
        <taxon>Bacteria</taxon>
        <taxon>Bacillati</taxon>
        <taxon>Bacillota</taxon>
        <taxon>Bacilli</taxon>
        <taxon>Lactobacillales</taxon>
        <taxon>Lactobacillaceae</taxon>
        <taxon>Companilactobacillus</taxon>
    </lineage>
</organism>
<gene>
    <name evidence="5" type="ORF">CBP76_02605</name>
</gene>
<evidence type="ECO:0000313" key="6">
    <source>
        <dbReference type="Proteomes" id="UP000235649"/>
    </source>
</evidence>
<keyword evidence="3" id="KW-0233">DNA recombination</keyword>
<evidence type="ECO:0000256" key="2">
    <source>
        <dbReference type="ARBA" id="ARBA00023125"/>
    </source>
</evidence>
<dbReference type="Pfam" id="PF13102">
    <property type="entry name" value="Phage_int_SAM_5"/>
    <property type="match status" value="1"/>
</dbReference>
<keyword evidence="6" id="KW-1185">Reference proteome</keyword>
<dbReference type="GO" id="GO:0006310">
    <property type="term" value="P:DNA recombination"/>
    <property type="evidence" value="ECO:0007669"/>
    <property type="project" value="UniProtKB-KW"/>
</dbReference>
<reference evidence="5 6" key="1">
    <citation type="submission" date="2017-05" db="EMBL/GenBank/DDBJ databases">
        <title>Lactobacillus nurukis nov., sp. nov., isolated from nuruk.</title>
        <authorList>
            <person name="Kim S.-J."/>
        </authorList>
    </citation>
    <scope>NUCLEOTIDE SEQUENCE [LARGE SCALE GENOMIC DNA]</scope>
    <source>
        <strain evidence="5 6">SYF10-1a</strain>
    </source>
</reference>
<dbReference type="OrthoDB" id="9803188at2"/>
<comment type="similarity">
    <text evidence="1">Belongs to the 'phage' integrase family.</text>
</comment>
<dbReference type="EMBL" id="NIPR01000005">
    <property type="protein sequence ID" value="PMD73042.1"/>
    <property type="molecule type" value="Genomic_DNA"/>
</dbReference>
<dbReference type="InterPro" id="IPR002104">
    <property type="entry name" value="Integrase_catalytic"/>
</dbReference>
<dbReference type="InterPro" id="IPR011010">
    <property type="entry name" value="DNA_brk_join_enz"/>
</dbReference>